<organism evidence="3 4">
    <name type="scientific">Daphnia magna</name>
    <dbReference type="NCBI Taxonomy" id="35525"/>
    <lineage>
        <taxon>Eukaryota</taxon>
        <taxon>Metazoa</taxon>
        <taxon>Ecdysozoa</taxon>
        <taxon>Arthropoda</taxon>
        <taxon>Crustacea</taxon>
        <taxon>Branchiopoda</taxon>
        <taxon>Diplostraca</taxon>
        <taxon>Cladocera</taxon>
        <taxon>Anomopoda</taxon>
        <taxon>Daphniidae</taxon>
        <taxon>Daphnia</taxon>
    </lineage>
</organism>
<dbReference type="PANTHER" id="PTHR46908:SF4">
    <property type="entry name" value="TUMOR NECROSIS FACTOR-INDUCIBLE GENE 6 PROTEIN"/>
    <property type="match status" value="1"/>
</dbReference>
<dbReference type="AlphaFoldDB" id="A0A165AEJ2"/>
<dbReference type="PANTHER" id="PTHR46908">
    <property type="entry name" value="CUBILIN-LIKE PROTEIN"/>
    <property type="match status" value="1"/>
</dbReference>
<evidence type="ECO:0000313" key="4">
    <source>
        <dbReference type="Proteomes" id="UP000076858"/>
    </source>
</evidence>
<accession>A0A165AEJ2</accession>
<dbReference type="Gene3D" id="2.60.120.290">
    <property type="entry name" value="Spermadhesin, CUB domain"/>
    <property type="match status" value="1"/>
</dbReference>
<dbReference type="InterPro" id="IPR000859">
    <property type="entry name" value="CUB_dom"/>
</dbReference>
<gene>
    <name evidence="3" type="ORF">APZ42_016410</name>
</gene>
<protein>
    <recommendedName>
        <fullName evidence="2">CUB domain-containing protein</fullName>
    </recommendedName>
</protein>
<comment type="caution">
    <text evidence="3">The sequence shown here is derived from an EMBL/GenBank/DDBJ whole genome shotgun (WGS) entry which is preliminary data.</text>
</comment>
<evidence type="ECO:0000256" key="1">
    <source>
        <dbReference type="ARBA" id="ARBA00023157"/>
    </source>
</evidence>
<proteinExistence type="predicted"/>
<dbReference type="EMBL" id="LRGB01000626">
    <property type="protein sequence ID" value="KZS17532.1"/>
    <property type="molecule type" value="Genomic_DNA"/>
</dbReference>
<dbReference type="Proteomes" id="UP000076858">
    <property type="component" value="Unassembled WGS sequence"/>
</dbReference>
<evidence type="ECO:0000259" key="2">
    <source>
        <dbReference type="Pfam" id="PF00431"/>
    </source>
</evidence>
<evidence type="ECO:0000313" key="3">
    <source>
        <dbReference type="EMBL" id="KZS17532.1"/>
    </source>
</evidence>
<keyword evidence="1" id="KW-1015">Disulfide bond</keyword>
<reference evidence="3 4" key="1">
    <citation type="submission" date="2016-03" db="EMBL/GenBank/DDBJ databases">
        <title>EvidentialGene: Evidence-directed Construction of Genes on Genomes.</title>
        <authorList>
            <person name="Gilbert D.G."/>
            <person name="Choi J.-H."/>
            <person name="Mockaitis K."/>
            <person name="Colbourne J."/>
            <person name="Pfrender M."/>
        </authorList>
    </citation>
    <scope>NUCLEOTIDE SEQUENCE [LARGE SCALE GENOMIC DNA]</scope>
    <source>
        <strain evidence="3 4">Xinb3</strain>
        <tissue evidence="3">Complete organism</tissue>
    </source>
</reference>
<name>A0A165AEJ2_9CRUS</name>
<dbReference type="Pfam" id="PF00431">
    <property type="entry name" value="CUB"/>
    <property type="match status" value="1"/>
</dbReference>
<keyword evidence="4" id="KW-1185">Reference proteome</keyword>
<sequence>MKFGSIHRILSDMKQAMKPESNLQWTLSLEPIKKKKIRTAGLYDHPLAIRTVGNWICLSQNLKPLVTNLQTIHWIQMRYGDVQESISTVSTMAVGRSTTDMYVTDKITVIMAEMNTTVILYAKWDLNAVGSAYPTNSFAMAISIVSMAPMKTILAASYGNMCQQFTNSSGNFSSLIIPKPVNEISSDRMSDIVRKTAVLISVEPNHQIWLTFEKCVTSENKHFVKIYDGPYSTSPLLLSRSGSLSPFSVRSSSNELYVEFPSYYDVTYGITAVYLSINATSEPFIPGCGGYIKAEGLFLSRGIFWFGRFGRSRISRSVVCTRKSFIQDSEPHLRI</sequence>
<feature type="domain" description="CUB" evidence="2">
    <location>
        <begin position="199"/>
        <end position="262"/>
    </location>
</feature>
<dbReference type="InterPro" id="IPR052129">
    <property type="entry name" value="Spermadhesin-Link_domain"/>
</dbReference>
<dbReference type="InterPro" id="IPR035914">
    <property type="entry name" value="Sperma_CUB_dom_sf"/>
</dbReference>
<dbReference type="SUPFAM" id="SSF49854">
    <property type="entry name" value="Spermadhesin, CUB domain"/>
    <property type="match status" value="1"/>
</dbReference>